<evidence type="ECO:0000313" key="2">
    <source>
        <dbReference type="EMBL" id="MBB5282616.1"/>
    </source>
</evidence>
<dbReference type="Proteomes" id="UP000557307">
    <property type="component" value="Unassembled WGS sequence"/>
</dbReference>
<gene>
    <name evidence="2" type="ORF">HNQ92_000737</name>
</gene>
<accession>A0A840TES0</accession>
<reference evidence="2 3" key="1">
    <citation type="submission" date="2020-08" db="EMBL/GenBank/DDBJ databases">
        <title>Genomic Encyclopedia of Type Strains, Phase IV (KMG-IV): sequencing the most valuable type-strain genomes for metagenomic binning, comparative biology and taxonomic classification.</title>
        <authorList>
            <person name="Goeker M."/>
        </authorList>
    </citation>
    <scope>NUCLEOTIDE SEQUENCE [LARGE SCALE GENOMIC DNA]</scope>
    <source>
        <strain evidence="2 3">DSM 105074</strain>
    </source>
</reference>
<feature type="region of interest" description="Disordered" evidence="1">
    <location>
        <begin position="90"/>
        <end position="116"/>
    </location>
</feature>
<dbReference type="RefSeq" id="WP_184171042.1">
    <property type="nucleotide sequence ID" value="NZ_JACHGF010000001.1"/>
</dbReference>
<comment type="caution">
    <text evidence="2">The sequence shown here is derived from an EMBL/GenBank/DDBJ whole genome shotgun (WGS) entry which is preliminary data.</text>
</comment>
<protein>
    <submittedName>
        <fullName evidence="2">Uncharacterized protein</fullName>
    </submittedName>
</protein>
<name>A0A840TES0_9BACT</name>
<dbReference type="AlphaFoldDB" id="A0A840TES0"/>
<evidence type="ECO:0000313" key="3">
    <source>
        <dbReference type="Proteomes" id="UP000557307"/>
    </source>
</evidence>
<keyword evidence="3" id="KW-1185">Reference proteome</keyword>
<sequence>MTPSNFSFLEAEYPILFNIGQSAEYHLHTDPASSLMKQRLFAERLTIKPLKEKVDKLPQALLAKAFRGELVPQDSTDEPARVLLERIKALKQEKSTPAPKPARKKTAATGTLPKGVLARPAEKPLPVYAQPEEEAWVVQEEGTQLAMHFGENKL</sequence>
<evidence type="ECO:0000256" key="1">
    <source>
        <dbReference type="SAM" id="MobiDB-lite"/>
    </source>
</evidence>
<proteinExistence type="predicted"/>
<dbReference type="EMBL" id="JACHGF010000001">
    <property type="protein sequence ID" value="MBB5282616.1"/>
    <property type="molecule type" value="Genomic_DNA"/>
</dbReference>
<organism evidence="2 3">
    <name type="scientific">Rhabdobacter roseus</name>
    <dbReference type="NCBI Taxonomy" id="1655419"/>
    <lineage>
        <taxon>Bacteria</taxon>
        <taxon>Pseudomonadati</taxon>
        <taxon>Bacteroidota</taxon>
        <taxon>Cytophagia</taxon>
        <taxon>Cytophagales</taxon>
        <taxon>Cytophagaceae</taxon>
        <taxon>Rhabdobacter</taxon>
    </lineage>
</organism>